<comment type="similarity">
    <text evidence="11 12">Belongs to the TonB-dependent receptor family.</text>
</comment>
<keyword evidence="7" id="KW-0406">Ion transport</keyword>
<evidence type="ECO:0000256" key="10">
    <source>
        <dbReference type="ARBA" id="ARBA00023237"/>
    </source>
</evidence>
<dbReference type="EMBL" id="JBHSDU010000015">
    <property type="protein sequence ID" value="MFC4314166.1"/>
    <property type="molecule type" value="Genomic_DNA"/>
</dbReference>
<dbReference type="PANTHER" id="PTHR32552">
    <property type="entry name" value="FERRICHROME IRON RECEPTOR-RELATED"/>
    <property type="match status" value="1"/>
</dbReference>
<evidence type="ECO:0000256" key="1">
    <source>
        <dbReference type="ARBA" id="ARBA00004571"/>
    </source>
</evidence>
<dbReference type="PANTHER" id="PTHR32552:SF81">
    <property type="entry name" value="TONB-DEPENDENT OUTER MEMBRANE RECEPTOR"/>
    <property type="match status" value="1"/>
</dbReference>
<evidence type="ECO:0000256" key="4">
    <source>
        <dbReference type="ARBA" id="ARBA00022496"/>
    </source>
</evidence>
<dbReference type="PROSITE" id="PS52016">
    <property type="entry name" value="TONB_DEPENDENT_REC_3"/>
    <property type="match status" value="1"/>
</dbReference>
<dbReference type="SMART" id="SM00965">
    <property type="entry name" value="STN"/>
    <property type="match status" value="1"/>
</dbReference>
<dbReference type="RefSeq" id="WP_380605125.1">
    <property type="nucleotide sequence ID" value="NZ_JBHSDU010000015.1"/>
</dbReference>
<proteinExistence type="inferred from homology"/>
<sequence>MNRACGSLCALLIALGFLAAKAESSRMAFRIPSQPLDEALLALAQQAGLQLAAVGDLDRATRSGEVSGVMTVEAALRRLLAGSGYRFELRRDGVVSVTAAERPRRATAASEHELAAPPVNTLATVVVSARRRDERWIEVPIAVSIADAADLEKLGTTNATEALHLMPGVSAVDAGSSFTQVQIRGISSSLAGNDNGYYFDDVPFSGVTVPWHPETRAFDLDRVEVLKGPQGTLFGEGSMGGTVRIFTHAPELNRFGAHAALTATATEGGEQGGSGKLMINAPLVPDRLALRVVATREALPGWIDVPEGDRDVNEQRIETERVRARWSASDRWMTDVSFASSTTTAHGGDYGANDNLQSLGFLDTRVQWRSSMLATHYDLIASRLSLVHSEAQMTDAMVGDLDPASSLDGSLNIETENTELRWASTHGSRWDWLLGFAHRRASRSENLRVNEVRSEGTQSNQANAAFGEVTVRPGGPWSVAAGLRYFTEDVVAQGTSEQMSRRMDTSFHRLIPRFSVSRQVSSQRLLYASVATGFRSGQMQPVASLVRAQRVGMEVPATLSPDTLVSYELGLKQVLAEGRVRMQWAAFYSRWHDLPVRVPIDDTINALTNSGGARIRGTELDLRYTPLGNLDLGLSATYVDARYAADVPGTPLHEGTPVYNVPPLSLSGTMSYGWRLSDMTASVAASARYHSRRQTGLVVSSGGDAIAELNLRLGLESPSGWGWYLQGDNLTDEAGAVDGRTTFGRATRLHPRSVAIELQYRY</sequence>
<evidence type="ECO:0000256" key="6">
    <source>
        <dbReference type="ARBA" id="ARBA00023004"/>
    </source>
</evidence>
<keyword evidence="6" id="KW-0408">Iron</keyword>
<keyword evidence="10 11" id="KW-0998">Cell outer membrane</keyword>
<keyword evidence="5 11" id="KW-0812">Transmembrane</keyword>
<evidence type="ECO:0000256" key="13">
    <source>
        <dbReference type="SAM" id="SignalP"/>
    </source>
</evidence>
<dbReference type="Pfam" id="PF00593">
    <property type="entry name" value="TonB_dep_Rec_b-barrel"/>
    <property type="match status" value="1"/>
</dbReference>
<feature type="domain" description="Secretin/TonB short N-terminal" evidence="14">
    <location>
        <begin position="49"/>
        <end position="100"/>
    </location>
</feature>
<dbReference type="SUPFAM" id="SSF56935">
    <property type="entry name" value="Porins"/>
    <property type="match status" value="1"/>
</dbReference>
<keyword evidence="9 11" id="KW-0472">Membrane</keyword>
<feature type="chain" id="PRO_5045534719" evidence="13">
    <location>
        <begin position="23"/>
        <end position="762"/>
    </location>
</feature>
<evidence type="ECO:0000256" key="7">
    <source>
        <dbReference type="ARBA" id="ARBA00023065"/>
    </source>
</evidence>
<dbReference type="Pfam" id="PF07715">
    <property type="entry name" value="Plug"/>
    <property type="match status" value="1"/>
</dbReference>
<keyword evidence="16" id="KW-1185">Reference proteome</keyword>
<comment type="subcellular location">
    <subcellularLocation>
        <location evidence="1 11">Cell outer membrane</location>
        <topology evidence="1 11">Multi-pass membrane protein</topology>
    </subcellularLocation>
</comment>
<keyword evidence="8 12" id="KW-0798">TonB box</keyword>
<evidence type="ECO:0000256" key="2">
    <source>
        <dbReference type="ARBA" id="ARBA00022448"/>
    </source>
</evidence>
<dbReference type="InterPro" id="IPR000531">
    <property type="entry name" value="Beta-barrel_TonB"/>
</dbReference>
<keyword evidence="3 11" id="KW-1134">Transmembrane beta strand</keyword>
<dbReference type="Gene3D" id="2.40.170.20">
    <property type="entry name" value="TonB-dependent receptor, beta-barrel domain"/>
    <property type="match status" value="1"/>
</dbReference>
<accession>A0ABV8T2J9</accession>
<feature type="signal peptide" evidence="13">
    <location>
        <begin position="1"/>
        <end position="22"/>
    </location>
</feature>
<gene>
    <name evidence="15" type="ORF">ACFPN2_34145</name>
</gene>
<evidence type="ECO:0000259" key="14">
    <source>
        <dbReference type="SMART" id="SM00965"/>
    </source>
</evidence>
<evidence type="ECO:0000256" key="12">
    <source>
        <dbReference type="RuleBase" id="RU003357"/>
    </source>
</evidence>
<protein>
    <submittedName>
        <fullName evidence="15">TonB-dependent receptor domain-containing protein</fullName>
    </submittedName>
</protein>
<comment type="caution">
    <text evidence="15">The sequence shown here is derived from an EMBL/GenBank/DDBJ whole genome shotgun (WGS) entry which is preliminary data.</text>
</comment>
<reference evidence="16" key="1">
    <citation type="journal article" date="2019" name="Int. J. Syst. Evol. Microbiol.">
        <title>The Global Catalogue of Microorganisms (GCM) 10K type strain sequencing project: providing services to taxonomists for standard genome sequencing and annotation.</title>
        <authorList>
            <consortium name="The Broad Institute Genomics Platform"/>
            <consortium name="The Broad Institute Genome Sequencing Center for Infectious Disease"/>
            <person name="Wu L."/>
            <person name="Ma J."/>
        </authorList>
    </citation>
    <scope>NUCLEOTIDE SEQUENCE [LARGE SCALE GENOMIC DNA]</scope>
    <source>
        <strain evidence="16">CGMCC 1.10759</strain>
    </source>
</reference>
<dbReference type="InterPro" id="IPR036942">
    <property type="entry name" value="Beta-barrel_TonB_sf"/>
</dbReference>
<organism evidence="15 16">
    <name type="scientific">Steroidobacter flavus</name>
    <dbReference type="NCBI Taxonomy" id="1842136"/>
    <lineage>
        <taxon>Bacteria</taxon>
        <taxon>Pseudomonadati</taxon>
        <taxon>Pseudomonadota</taxon>
        <taxon>Gammaproteobacteria</taxon>
        <taxon>Steroidobacterales</taxon>
        <taxon>Steroidobacteraceae</taxon>
        <taxon>Steroidobacter</taxon>
    </lineage>
</organism>
<name>A0ABV8T2J9_9GAMM</name>
<keyword evidence="15" id="KW-0675">Receptor</keyword>
<keyword evidence="4" id="KW-0410">Iron transport</keyword>
<evidence type="ECO:0000256" key="3">
    <source>
        <dbReference type="ARBA" id="ARBA00022452"/>
    </source>
</evidence>
<keyword evidence="2 11" id="KW-0813">Transport</keyword>
<evidence type="ECO:0000313" key="15">
    <source>
        <dbReference type="EMBL" id="MFC4314166.1"/>
    </source>
</evidence>
<dbReference type="InterPro" id="IPR011662">
    <property type="entry name" value="Secretin/TonB_short_N"/>
</dbReference>
<evidence type="ECO:0000256" key="11">
    <source>
        <dbReference type="PROSITE-ProRule" id="PRU01360"/>
    </source>
</evidence>
<keyword evidence="13" id="KW-0732">Signal</keyword>
<dbReference type="Gene3D" id="3.55.50.30">
    <property type="match status" value="1"/>
</dbReference>
<dbReference type="InterPro" id="IPR039426">
    <property type="entry name" value="TonB-dep_rcpt-like"/>
</dbReference>
<dbReference type="Proteomes" id="UP001595904">
    <property type="component" value="Unassembled WGS sequence"/>
</dbReference>
<evidence type="ECO:0000256" key="5">
    <source>
        <dbReference type="ARBA" id="ARBA00022692"/>
    </source>
</evidence>
<dbReference type="InterPro" id="IPR012910">
    <property type="entry name" value="Plug_dom"/>
</dbReference>
<evidence type="ECO:0000256" key="9">
    <source>
        <dbReference type="ARBA" id="ARBA00023136"/>
    </source>
</evidence>
<evidence type="ECO:0000256" key="8">
    <source>
        <dbReference type="ARBA" id="ARBA00023077"/>
    </source>
</evidence>
<evidence type="ECO:0000313" key="16">
    <source>
        <dbReference type="Proteomes" id="UP001595904"/>
    </source>
</evidence>